<gene>
    <name evidence="3" type="ORF">llap_19505</name>
</gene>
<dbReference type="Proteomes" id="UP000233556">
    <property type="component" value="Unassembled WGS sequence"/>
</dbReference>
<evidence type="ECO:0000313" key="4">
    <source>
        <dbReference type="Proteomes" id="UP000233556"/>
    </source>
</evidence>
<keyword evidence="4" id="KW-1185">Reference proteome</keyword>
<feature type="domain" description="Nucleoprotein TPR/MPL1" evidence="2">
    <location>
        <begin position="102"/>
        <end position="180"/>
    </location>
</feature>
<name>A0A2I0T8Q7_LIMLA</name>
<dbReference type="GO" id="GO:0006406">
    <property type="term" value="P:mRNA export from nucleus"/>
    <property type="evidence" value="ECO:0007669"/>
    <property type="project" value="TreeGrafter"/>
</dbReference>
<dbReference type="InterPro" id="IPR057577">
    <property type="entry name" value="Nucleoprot-TPR/MLP1_dom"/>
</dbReference>
<sequence>MLQGRYLTTLPSYPTDEQLKSLNEKNKELEAAQDRNAAIQSHLSREKEELEAEKRDLVRTSERRSQEVEHLNEDVKRLNEKLTEANTEKVKLQLKLDELQTSDVSVKYREKRLEQEKELLQNQNTWLNTELKAKTDELLHTAREKGNEILELKCNLENKKEEVSRMEEQVNSLKQSNENLQRHVEDLLNKLKEAKEQQASMEERFHNELNAHIKLSNLYKEHLAEVEKSKTVMEKELREKISKLEKELENANDLLSATKQTQDQLLLEKLENKRINKYLDEIVQEVEAKAPILKRQREEFERSQKAVASLSAKLEQAMKEIQRLQEDADKANKHASLLERENQRLEIQVKDLSQQLQEVFENYKKEKAENDKLLNEQNEKLQEQVTDLRSQNAKISTQLEFASKRYEMLQDNVEGYRREITSLHERTQKLTATTQKQEQIINTMTQDLRGANEKLAVAEVRAENLKKEKDILKMSDVRLTQQRESLLVEQRGQNLLLTNLRTIQVSGVILTSRSGLSFRVFNKYLSKSI</sequence>
<evidence type="ECO:0000313" key="3">
    <source>
        <dbReference type="EMBL" id="PKU30191.1"/>
    </source>
</evidence>
<reference evidence="4" key="1">
    <citation type="submission" date="2017-11" db="EMBL/GenBank/DDBJ databases">
        <authorList>
            <person name="Lima N.C."/>
            <person name="Parody-Merino A.M."/>
            <person name="Battley P.F."/>
            <person name="Fidler A.E."/>
            <person name="Prosdocimi F."/>
        </authorList>
    </citation>
    <scope>NUCLEOTIDE SEQUENCE [LARGE SCALE GENOMIC DNA]</scope>
</reference>
<evidence type="ECO:0000259" key="2">
    <source>
        <dbReference type="Pfam" id="PF25481"/>
    </source>
</evidence>
<dbReference type="PANTHER" id="PTHR18898">
    <property type="entry name" value="NUCLEOPROTEIN TPR-RELATED"/>
    <property type="match status" value="1"/>
</dbReference>
<dbReference type="GO" id="GO:0017056">
    <property type="term" value="F:structural constituent of nuclear pore"/>
    <property type="evidence" value="ECO:0007669"/>
    <property type="project" value="TreeGrafter"/>
</dbReference>
<dbReference type="EMBL" id="KZ515244">
    <property type="protein sequence ID" value="PKU30191.1"/>
    <property type="molecule type" value="Genomic_DNA"/>
</dbReference>
<reference evidence="4" key="2">
    <citation type="submission" date="2017-12" db="EMBL/GenBank/DDBJ databases">
        <title>Genome sequence of the Bar-tailed Godwit (Limosa lapponica baueri).</title>
        <authorList>
            <person name="Lima N.C.B."/>
            <person name="Parody-Merino A.M."/>
            <person name="Battley P.F."/>
            <person name="Fidler A.E."/>
            <person name="Prosdocimi F."/>
        </authorList>
    </citation>
    <scope>NUCLEOTIDE SEQUENCE [LARGE SCALE GENOMIC DNA]</scope>
</reference>
<dbReference type="Pfam" id="PF25481">
    <property type="entry name" value="Nucleoprot-TPR"/>
    <property type="match status" value="1"/>
</dbReference>
<proteinExistence type="predicted"/>
<dbReference type="SUPFAM" id="SSF57997">
    <property type="entry name" value="Tropomyosin"/>
    <property type="match status" value="1"/>
</dbReference>
<feature type="coiled-coil region" evidence="1">
    <location>
        <begin position="15"/>
        <end position="475"/>
    </location>
</feature>
<keyword evidence="1" id="KW-0175">Coiled coil</keyword>
<dbReference type="OrthoDB" id="343070at2759"/>
<dbReference type="AlphaFoldDB" id="A0A2I0T8Q7"/>
<dbReference type="PANTHER" id="PTHR18898:SF2">
    <property type="entry name" value="NUCLEOPROTEIN TPR"/>
    <property type="match status" value="1"/>
</dbReference>
<protein>
    <recommendedName>
        <fullName evidence="2">Nucleoprotein TPR/MPL1 domain-containing protein</fullName>
    </recommendedName>
</protein>
<accession>A0A2I0T8Q7</accession>
<dbReference type="GO" id="GO:0005643">
    <property type="term" value="C:nuclear pore"/>
    <property type="evidence" value="ECO:0007669"/>
    <property type="project" value="TreeGrafter"/>
</dbReference>
<organism evidence="3 4">
    <name type="scientific">Limosa lapponica baueri</name>
    <dbReference type="NCBI Taxonomy" id="1758121"/>
    <lineage>
        <taxon>Eukaryota</taxon>
        <taxon>Metazoa</taxon>
        <taxon>Chordata</taxon>
        <taxon>Craniata</taxon>
        <taxon>Vertebrata</taxon>
        <taxon>Euteleostomi</taxon>
        <taxon>Archelosauria</taxon>
        <taxon>Archosauria</taxon>
        <taxon>Dinosauria</taxon>
        <taxon>Saurischia</taxon>
        <taxon>Theropoda</taxon>
        <taxon>Coelurosauria</taxon>
        <taxon>Aves</taxon>
        <taxon>Neognathae</taxon>
        <taxon>Neoaves</taxon>
        <taxon>Charadriiformes</taxon>
        <taxon>Scolopacidae</taxon>
        <taxon>Limosa</taxon>
    </lineage>
</organism>
<evidence type="ECO:0000256" key="1">
    <source>
        <dbReference type="SAM" id="Coils"/>
    </source>
</evidence>
<dbReference type="GO" id="GO:1901673">
    <property type="term" value="P:regulation of mitotic spindle assembly"/>
    <property type="evidence" value="ECO:0007669"/>
    <property type="project" value="TreeGrafter"/>
</dbReference>